<dbReference type="Proteomes" id="UP001173465">
    <property type="component" value="Unassembled WGS sequence"/>
</dbReference>
<evidence type="ECO:0000313" key="3">
    <source>
        <dbReference type="EMBL" id="MDM1696429.1"/>
    </source>
</evidence>
<evidence type="ECO:0000256" key="1">
    <source>
        <dbReference type="SAM" id="SignalP"/>
    </source>
</evidence>
<feature type="chain" id="PRO_5005472258" evidence="1">
    <location>
        <begin position="34"/>
        <end position="301"/>
    </location>
</feature>
<dbReference type="EMBL" id="CP012365">
    <property type="protein sequence ID" value="AKX60164.1"/>
    <property type="molecule type" value="Genomic_DNA"/>
</dbReference>
<reference evidence="3" key="2">
    <citation type="submission" date="2020-06" db="EMBL/GenBank/DDBJ databases">
        <authorList>
            <person name="Dong N."/>
        </authorList>
    </citation>
    <scope>NUCLEOTIDE SEQUENCE</scope>
    <source>
        <strain evidence="3">DF46-2-2</strain>
    </source>
</reference>
<dbReference type="STRING" id="1697053.AKN87_00155"/>
<reference evidence="3" key="3">
    <citation type="journal article" date="2022" name="Sci. Total Environ.">
        <title>Prevalence, transmission, and molecular epidemiology of tet(X)-positive bacteria among humans, animals, and environmental niches in China: An epidemiological, and genomic-based study.</title>
        <authorList>
            <person name="Dong N."/>
            <person name="Zeng Y."/>
            <person name="Cai C."/>
            <person name="Sun C."/>
            <person name="Lu J."/>
            <person name="Liu C."/>
            <person name="Zhou H."/>
            <person name="Sun Q."/>
            <person name="Shu L."/>
            <person name="Wang H."/>
            <person name="Wang Y."/>
            <person name="Wang S."/>
            <person name="Wu C."/>
            <person name="Chan E.W."/>
            <person name="Chen G."/>
            <person name="Shen Z."/>
            <person name="Chen S."/>
            <person name="Zhang R."/>
        </authorList>
    </citation>
    <scope>NUCLEOTIDE SEQUENCE</scope>
    <source>
        <strain evidence="3">DF46-2-2</strain>
    </source>
</reference>
<proteinExistence type="predicted"/>
<organism evidence="2 4">
    <name type="scientific">Thiopseudomonas alkaliphila</name>
    <dbReference type="NCBI Taxonomy" id="1697053"/>
    <lineage>
        <taxon>Bacteria</taxon>
        <taxon>Pseudomonadati</taxon>
        <taxon>Pseudomonadota</taxon>
        <taxon>Gammaproteobacteria</taxon>
        <taxon>Pseudomonadales</taxon>
        <taxon>Pseudomonadaceae</taxon>
        <taxon>Thiopseudomonas</taxon>
    </lineage>
</organism>
<dbReference type="RefSeq" id="WP_053101465.1">
    <property type="nucleotide sequence ID" value="NZ_CP012365.1"/>
</dbReference>
<sequence length="301" mass="33659">MQVFTSGIKQRARQLSLTALGVALLPLTTAVQAADVDAGDYVPAPVGTNLGILYYQHAERNALYSDGHKAPVKAGLNSDIGILRMVHYMDIGGFTVDPQFLLPFGKLKAKRDLSDLGSDSGIGDLILAATVWLVNEPEQRRYFGLTPYLYAPTGSYDHKDAINLGENRWKMTLQGGYVQGLTDKLWLELIGDVTFFNKNDEFGPNKQTLKQEKMYQGQAFMRYQLNDKWDLRAGVSRLWGGETKVDGQWQKDKPNTSKYTLGSAYSFDPTTQLIVSYGRDLSVDNGFKENNRLNLRLLKAF</sequence>
<dbReference type="AlphaFoldDB" id="A0A0K1XFZ2"/>
<feature type="signal peptide" evidence="1">
    <location>
        <begin position="1"/>
        <end position="33"/>
    </location>
</feature>
<gene>
    <name evidence="2" type="ORF">AKN88_09660</name>
    <name evidence="3" type="ORF">HX099_07095</name>
</gene>
<keyword evidence="1" id="KW-0732">Signal</keyword>
<dbReference type="Proteomes" id="UP000063953">
    <property type="component" value="Chromosome"/>
</dbReference>
<protein>
    <submittedName>
        <fullName evidence="3">Transporter</fullName>
    </submittedName>
</protein>
<keyword evidence="4" id="KW-1185">Reference proteome</keyword>
<accession>A0A0K1XFZ2</accession>
<dbReference type="Pfam" id="PF13557">
    <property type="entry name" value="Phenol_MetA_deg"/>
    <property type="match status" value="1"/>
</dbReference>
<evidence type="ECO:0000313" key="2">
    <source>
        <dbReference type="EMBL" id="AKX60164.1"/>
    </source>
</evidence>
<reference evidence="2 4" key="1">
    <citation type="journal article" date="2015" name="Genome Announc.">
        <title>Genome Sequences of Oblitimonas alkaliphila gen. nov. sp. nov. (Proposed), a Novel Bacterium of the Pseudomonadaceae Family.</title>
        <authorList>
            <person name="Lauer A.C."/>
            <person name="Nicholson A.C."/>
            <person name="Humrighouse B.W."/>
            <person name="Emery B."/>
            <person name="Drobish A."/>
            <person name="Juieng P."/>
            <person name="Loparev V."/>
            <person name="McQuiston J.R."/>
        </authorList>
    </citation>
    <scope>NUCLEOTIDE SEQUENCE [LARGE SCALE GENOMIC DNA]</scope>
    <source>
        <strain evidence="2 4">E5571</strain>
    </source>
</reference>
<dbReference type="PATRIC" id="fig|1698449.3.peg.1939"/>
<evidence type="ECO:0000313" key="4">
    <source>
        <dbReference type="Proteomes" id="UP000063953"/>
    </source>
</evidence>
<dbReference type="SUPFAM" id="SSF56935">
    <property type="entry name" value="Porins"/>
    <property type="match status" value="1"/>
</dbReference>
<name>A0A0K1XFZ2_9GAMM</name>
<dbReference type="InterPro" id="IPR025737">
    <property type="entry name" value="FApF"/>
</dbReference>
<dbReference type="EMBL" id="JACANB010000004">
    <property type="protein sequence ID" value="MDM1696429.1"/>
    <property type="molecule type" value="Genomic_DNA"/>
</dbReference>
<dbReference type="InterPro" id="IPR023614">
    <property type="entry name" value="Porin_dom_sf"/>
</dbReference>
<dbReference type="Gene3D" id="2.40.160.10">
    <property type="entry name" value="Porin"/>
    <property type="match status" value="1"/>
</dbReference>